<keyword evidence="3" id="KW-1185">Reference proteome</keyword>
<feature type="transmembrane region" description="Helical" evidence="1">
    <location>
        <begin position="6"/>
        <end position="24"/>
    </location>
</feature>
<dbReference type="Proteomes" id="UP000054544">
    <property type="component" value="Unassembled WGS sequence"/>
</dbReference>
<evidence type="ECO:0000313" key="3">
    <source>
        <dbReference type="Proteomes" id="UP000054544"/>
    </source>
</evidence>
<keyword evidence="1" id="KW-0812">Transmembrane</keyword>
<evidence type="ECO:0000313" key="2">
    <source>
        <dbReference type="EMBL" id="KJK73627.1"/>
    </source>
</evidence>
<reference evidence="3" key="1">
    <citation type="journal article" date="2014" name="BMC Genomics">
        <title>The genome sequence of the biocontrol fungus Metarhizium anisopliae and comparative genomics of Metarhizium species.</title>
        <authorList>
            <person name="Pattemore J.A."/>
            <person name="Hane J.K."/>
            <person name="Williams A.H."/>
            <person name="Wilson B.A."/>
            <person name="Stodart B.J."/>
            <person name="Ash G.J."/>
        </authorList>
    </citation>
    <scope>NUCLEOTIDE SEQUENCE [LARGE SCALE GENOMIC DNA]</scope>
    <source>
        <strain evidence="3">BRIP 53293</strain>
    </source>
</reference>
<gene>
    <name evidence="2" type="ORF">H634G_11092</name>
</gene>
<proteinExistence type="predicted"/>
<feature type="transmembrane region" description="Helical" evidence="1">
    <location>
        <begin position="149"/>
        <end position="170"/>
    </location>
</feature>
<sequence>MNNFGLVTVVTSIGLCITVIKARAYVSQQNSAAIAPKRRAIILSWAARVLIDFAASGLLLGFMWTSHNLDFGSWALTACIWLNMLEEIVVFFQVAPGLLHLFFSPSHLPITGMADPKLYAAVAVVLAVSWGSALLLLSQLLPPGVTSTILSIEACTGHRILIVVGFVLINNQRRAEFFIVQILPIVFIALSHISISEVHERIHQQLILTSALIAARVIPPALREVWEAAGRVLWFRKGMVEQSSSQITLVTKAKIGGAQEAQCYGSTV</sequence>
<organism evidence="2 3">
    <name type="scientific">Metarhizium anisopliae BRIP 53293</name>
    <dbReference type="NCBI Taxonomy" id="1291518"/>
    <lineage>
        <taxon>Eukaryota</taxon>
        <taxon>Fungi</taxon>
        <taxon>Dikarya</taxon>
        <taxon>Ascomycota</taxon>
        <taxon>Pezizomycotina</taxon>
        <taxon>Sordariomycetes</taxon>
        <taxon>Hypocreomycetidae</taxon>
        <taxon>Hypocreales</taxon>
        <taxon>Clavicipitaceae</taxon>
        <taxon>Metarhizium</taxon>
    </lineage>
</organism>
<accession>A0A0D9NHY4</accession>
<feature type="transmembrane region" description="Helical" evidence="1">
    <location>
        <begin position="177"/>
        <end position="195"/>
    </location>
</feature>
<feature type="transmembrane region" description="Helical" evidence="1">
    <location>
        <begin position="71"/>
        <end position="98"/>
    </location>
</feature>
<keyword evidence="1" id="KW-1133">Transmembrane helix</keyword>
<name>A0A0D9NHY4_METAN</name>
<feature type="transmembrane region" description="Helical" evidence="1">
    <location>
        <begin position="45"/>
        <end position="65"/>
    </location>
</feature>
<dbReference type="AlphaFoldDB" id="A0A0D9NHY4"/>
<keyword evidence="1" id="KW-0472">Membrane</keyword>
<feature type="transmembrane region" description="Helical" evidence="1">
    <location>
        <begin position="118"/>
        <end position="137"/>
    </location>
</feature>
<protein>
    <submittedName>
        <fullName evidence="2">Uncharacterized protein</fullName>
    </submittedName>
</protein>
<dbReference type="EMBL" id="KE384792">
    <property type="protein sequence ID" value="KJK73627.1"/>
    <property type="molecule type" value="Genomic_DNA"/>
</dbReference>
<evidence type="ECO:0000256" key="1">
    <source>
        <dbReference type="SAM" id="Phobius"/>
    </source>
</evidence>